<dbReference type="EMBL" id="JAFCNB010000002">
    <property type="protein sequence ID" value="MBP2703397.1"/>
    <property type="molecule type" value="Genomic_DNA"/>
</dbReference>
<organism evidence="8 9">
    <name type="scientific">Microbispora oryzae</name>
    <dbReference type="NCBI Taxonomy" id="2806554"/>
    <lineage>
        <taxon>Bacteria</taxon>
        <taxon>Bacillati</taxon>
        <taxon>Actinomycetota</taxon>
        <taxon>Actinomycetes</taxon>
        <taxon>Streptosporangiales</taxon>
        <taxon>Streptosporangiaceae</taxon>
        <taxon>Microbispora</taxon>
    </lineage>
</organism>
<evidence type="ECO:0000256" key="5">
    <source>
        <dbReference type="ARBA" id="ARBA00022900"/>
    </source>
</evidence>
<evidence type="ECO:0000256" key="4">
    <source>
        <dbReference type="ARBA" id="ARBA00022690"/>
    </source>
</evidence>
<feature type="domain" description="Subtilisin inhibitor" evidence="7">
    <location>
        <begin position="58"/>
        <end position="147"/>
    </location>
</feature>
<dbReference type="GO" id="GO:0005576">
    <property type="term" value="C:extracellular region"/>
    <property type="evidence" value="ECO:0007669"/>
    <property type="project" value="UniProtKB-SubCell"/>
</dbReference>
<protein>
    <recommendedName>
        <fullName evidence="7">Subtilisin inhibitor domain-containing protein</fullName>
    </recommendedName>
</protein>
<evidence type="ECO:0000256" key="3">
    <source>
        <dbReference type="ARBA" id="ARBA00022525"/>
    </source>
</evidence>
<dbReference type="Proteomes" id="UP000674234">
    <property type="component" value="Unassembled WGS sequence"/>
</dbReference>
<comment type="similarity">
    <text evidence="2">Belongs to the protease inhibitor I16 (SSI) family.</text>
</comment>
<comment type="subcellular location">
    <subcellularLocation>
        <location evidence="1">Secreted</location>
    </subcellularLocation>
</comment>
<dbReference type="GO" id="GO:0004867">
    <property type="term" value="F:serine-type endopeptidase inhibitor activity"/>
    <property type="evidence" value="ECO:0007669"/>
    <property type="project" value="UniProtKB-KW"/>
</dbReference>
<dbReference type="RefSeq" id="WP_210154663.1">
    <property type="nucleotide sequence ID" value="NZ_JAFCNB010000002.1"/>
</dbReference>
<dbReference type="AlphaFoldDB" id="A0A940WG24"/>
<gene>
    <name evidence="8" type="ORF">JOL79_06235</name>
</gene>
<dbReference type="Gene3D" id="3.30.350.10">
    <property type="entry name" value="Subtilisin inhibitor-like"/>
    <property type="match status" value="1"/>
</dbReference>
<dbReference type="Pfam" id="PF00720">
    <property type="entry name" value="SSI"/>
    <property type="match status" value="1"/>
</dbReference>
<evidence type="ECO:0000256" key="2">
    <source>
        <dbReference type="ARBA" id="ARBA00010472"/>
    </source>
</evidence>
<proteinExistence type="inferred from homology"/>
<keyword evidence="4" id="KW-0646">Protease inhibitor</keyword>
<evidence type="ECO:0000313" key="9">
    <source>
        <dbReference type="Proteomes" id="UP000674234"/>
    </source>
</evidence>
<comment type="caution">
    <text evidence="8">The sequence shown here is derived from an EMBL/GenBank/DDBJ whole genome shotgun (WGS) entry which is preliminary data.</text>
</comment>
<keyword evidence="9" id="KW-1185">Reference proteome</keyword>
<evidence type="ECO:0000313" key="8">
    <source>
        <dbReference type="EMBL" id="MBP2703397.1"/>
    </source>
</evidence>
<name>A0A940WG24_9ACTN</name>
<dbReference type="SUPFAM" id="SSF55399">
    <property type="entry name" value="Subtilisin inhibitor"/>
    <property type="match status" value="1"/>
</dbReference>
<evidence type="ECO:0000256" key="6">
    <source>
        <dbReference type="ARBA" id="ARBA00023157"/>
    </source>
</evidence>
<sequence length="161" mass="17161">MKQLHSLLVGAATAASIAHLPVPPFPGTLGRTVPFDVVKTTPQKVTVTQPDRASMVRAVLLTAAAGERSQPAQRYAFLNCEPVGGSHPSAAEACRILGQAMENGRDDLARFDVNPGAICPMIWQPVTVTMSGIWNGKYVSMQHTFGNDCQRRAATGGLFDT</sequence>
<evidence type="ECO:0000259" key="7">
    <source>
        <dbReference type="Pfam" id="PF00720"/>
    </source>
</evidence>
<accession>A0A940WG24</accession>
<keyword evidence="3" id="KW-0964">Secreted</keyword>
<evidence type="ECO:0000256" key="1">
    <source>
        <dbReference type="ARBA" id="ARBA00004613"/>
    </source>
</evidence>
<keyword evidence="6" id="KW-1015">Disulfide bond</keyword>
<dbReference type="InterPro" id="IPR036819">
    <property type="entry name" value="Subtilisin_inhibitor-like_sf"/>
</dbReference>
<reference evidence="8" key="1">
    <citation type="submission" date="2021-02" db="EMBL/GenBank/DDBJ databases">
        <title>Draft genome sequence of Microbispora sp. RL4-1S isolated from rice leaves in Thailand.</title>
        <authorList>
            <person name="Muangham S."/>
            <person name="Duangmal K."/>
        </authorList>
    </citation>
    <scope>NUCLEOTIDE SEQUENCE</scope>
    <source>
        <strain evidence="8">RL4-1S</strain>
    </source>
</reference>
<dbReference type="InterPro" id="IPR023549">
    <property type="entry name" value="Subtilisin_inhibitor"/>
</dbReference>
<keyword evidence="5" id="KW-0722">Serine protease inhibitor</keyword>